<evidence type="ECO:0000313" key="2">
    <source>
        <dbReference type="EMBL" id="OOS20933.1"/>
    </source>
</evidence>
<feature type="transmembrane region" description="Helical" evidence="1">
    <location>
        <begin position="113"/>
        <end position="132"/>
    </location>
</feature>
<comment type="caution">
    <text evidence="2">The sequence shown here is derived from an EMBL/GenBank/DDBJ whole genome shotgun (WGS) entry which is preliminary data.</text>
</comment>
<dbReference type="AlphaFoldDB" id="A0A1T0CF58"/>
<dbReference type="RefSeq" id="WP_078255007.1">
    <property type="nucleotide sequence ID" value="NZ_MUYU01000035.1"/>
</dbReference>
<name>A0A1T0CF58_9GAMM</name>
<feature type="transmembrane region" description="Helical" evidence="1">
    <location>
        <begin position="20"/>
        <end position="44"/>
    </location>
</feature>
<keyword evidence="1" id="KW-1133">Transmembrane helix</keyword>
<evidence type="ECO:0000256" key="1">
    <source>
        <dbReference type="SAM" id="Phobius"/>
    </source>
</evidence>
<keyword evidence="1" id="KW-0472">Membrane</keyword>
<proteinExistence type="predicted"/>
<sequence>MNPQTQLISHIRTAIRQATLCVWLGLLAIACFCVFGTLASMAAFKDSSLVYYAFHYLPYALIGVSIPLSLYHVFLLMRYRIVDFSILVMILATGLGLLGFTLIRLLVSGADMVFFMGLFLAMIAWFGMPFLFRVNFRKFLNFLEDEQANAQTPPNPTHTAQ</sequence>
<keyword evidence="1" id="KW-0812">Transmembrane</keyword>
<dbReference type="STRING" id="470453.B0680_10295"/>
<feature type="transmembrane region" description="Helical" evidence="1">
    <location>
        <begin position="84"/>
        <end position="107"/>
    </location>
</feature>
<keyword evidence="3" id="KW-1185">Reference proteome</keyword>
<evidence type="ECO:0000313" key="3">
    <source>
        <dbReference type="Proteomes" id="UP000189800"/>
    </source>
</evidence>
<gene>
    <name evidence="2" type="ORF">B0680_10295</name>
</gene>
<dbReference type="Proteomes" id="UP000189800">
    <property type="component" value="Unassembled WGS sequence"/>
</dbReference>
<feature type="transmembrane region" description="Helical" evidence="1">
    <location>
        <begin position="56"/>
        <end position="77"/>
    </location>
</feature>
<dbReference type="OrthoDB" id="6649803at2"/>
<reference evidence="2 3" key="1">
    <citation type="submission" date="2017-02" db="EMBL/GenBank/DDBJ databases">
        <title>Draft genome sequence of Moraxella pluranimalium CCUG 54913T type strain.</title>
        <authorList>
            <person name="Salva-Serra F."/>
            <person name="Engstrom-Jakobsson H."/>
            <person name="Thorell K."/>
            <person name="Jaen-Luchoro D."/>
            <person name="Gonzales-Siles L."/>
            <person name="Karlsson R."/>
            <person name="Yazdan S."/>
            <person name="Boulund F."/>
            <person name="Johnning A."/>
            <person name="Engstrand L."/>
            <person name="Kristiansson E."/>
            <person name="Moore E."/>
        </authorList>
    </citation>
    <scope>NUCLEOTIDE SEQUENCE [LARGE SCALE GENOMIC DNA]</scope>
    <source>
        <strain evidence="2 3">CCUG 54913</strain>
    </source>
</reference>
<organism evidence="2 3">
    <name type="scientific">Moraxella pluranimalium</name>
    <dbReference type="NCBI Taxonomy" id="470453"/>
    <lineage>
        <taxon>Bacteria</taxon>
        <taxon>Pseudomonadati</taxon>
        <taxon>Pseudomonadota</taxon>
        <taxon>Gammaproteobacteria</taxon>
        <taxon>Moraxellales</taxon>
        <taxon>Moraxellaceae</taxon>
        <taxon>Moraxella</taxon>
    </lineage>
</organism>
<dbReference type="EMBL" id="MUYU01000035">
    <property type="protein sequence ID" value="OOS20933.1"/>
    <property type="molecule type" value="Genomic_DNA"/>
</dbReference>
<accession>A0A1T0CF58</accession>
<protein>
    <submittedName>
        <fullName evidence="2">Uncharacterized protein</fullName>
    </submittedName>
</protein>